<keyword evidence="8 11" id="KW-0443">Lipid metabolism</keyword>
<feature type="transmembrane region" description="Helical" evidence="11">
    <location>
        <begin position="222"/>
        <end position="242"/>
    </location>
</feature>
<evidence type="ECO:0000256" key="9">
    <source>
        <dbReference type="ARBA" id="ARBA00023136"/>
    </source>
</evidence>
<dbReference type="GO" id="GO:0009922">
    <property type="term" value="F:fatty acid elongase activity"/>
    <property type="evidence" value="ECO:0007669"/>
    <property type="project" value="UniProtKB-EC"/>
</dbReference>
<keyword evidence="5 11" id="KW-0812">Transmembrane</keyword>
<dbReference type="AlphaFoldDB" id="A0AAD4RCP6"/>
<dbReference type="Proteomes" id="UP001201812">
    <property type="component" value="Unassembled WGS sequence"/>
</dbReference>
<sequence>MDSLNIFFQEYDYAEAKQWLMDHEGFLLKCVAAYVVSIFSIKYVMSNKKPFDLNTPLILWNALLAVFSIAGFVQMTPTFVKICQQQGVQQTYTKITELQTGKVAGYWAFLWVLIDTLFIVARKKPLMLMHWYHHALTGYFAFVNFYEDNAYSVWVVYMNYFIHSFMYSYYCARAMHFKIPPQFAQLLTGAQIVQFVITHVVMGHLLYLLSTTHNKYDVTPKGYLIGAIMEVSYLLLWFRFYYISYIRGGGKKYLAHVKATKGENGTAKNGTAKLE</sequence>
<gene>
    <name evidence="12" type="ORF">DdX_03064</name>
</gene>
<keyword evidence="7 11" id="KW-1133">Transmembrane helix</keyword>
<dbReference type="GO" id="GO:0030148">
    <property type="term" value="P:sphingolipid biosynthetic process"/>
    <property type="evidence" value="ECO:0007669"/>
    <property type="project" value="TreeGrafter"/>
</dbReference>
<comment type="subcellular location">
    <subcellularLocation>
        <location evidence="1">Membrane</location>
        <topology evidence="1">Multi-pass membrane protein</topology>
    </subcellularLocation>
</comment>
<feature type="transmembrane region" description="Helical" evidence="11">
    <location>
        <begin position="57"/>
        <end position="75"/>
    </location>
</feature>
<keyword evidence="13" id="KW-1185">Reference proteome</keyword>
<comment type="caution">
    <text evidence="12">The sequence shown here is derived from an EMBL/GenBank/DDBJ whole genome shotgun (WGS) entry which is preliminary data.</text>
</comment>
<proteinExistence type="inferred from homology"/>
<accession>A0AAD4RCP6</accession>
<evidence type="ECO:0000256" key="8">
    <source>
        <dbReference type="ARBA" id="ARBA00023098"/>
    </source>
</evidence>
<keyword evidence="4 11" id="KW-0808">Transferase</keyword>
<keyword evidence="6 11" id="KW-0276">Fatty acid metabolism</keyword>
<name>A0AAD4RCP6_9BILA</name>
<evidence type="ECO:0000256" key="3">
    <source>
        <dbReference type="ARBA" id="ARBA00022516"/>
    </source>
</evidence>
<keyword evidence="9 11" id="KW-0472">Membrane</keyword>
<evidence type="ECO:0000256" key="6">
    <source>
        <dbReference type="ARBA" id="ARBA00022832"/>
    </source>
</evidence>
<feature type="transmembrane region" description="Helical" evidence="11">
    <location>
        <begin position="104"/>
        <end position="121"/>
    </location>
</feature>
<evidence type="ECO:0000256" key="1">
    <source>
        <dbReference type="ARBA" id="ARBA00004141"/>
    </source>
</evidence>
<dbReference type="Pfam" id="PF01151">
    <property type="entry name" value="ELO"/>
    <property type="match status" value="1"/>
</dbReference>
<dbReference type="GO" id="GO:0019367">
    <property type="term" value="P:fatty acid elongation, saturated fatty acid"/>
    <property type="evidence" value="ECO:0007669"/>
    <property type="project" value="TreeGrafter"/>
</dbReference>
<protein>
    <recommendedName>
        <fullName evidence="11">Elongation of very long chain fatty acids protein</fullName>
        <ecNumber evidence="11">2.3.1.199</ecNumber>
    </recommendedName>
    <alternativeName>
        <fullName evidence="11">Very-long-chain 3-oxoacyl-CoA synthase</fullName>
    </alternativeName>
</protein>
<comment type="similarity">
    <text evidence="11">Belongs to the ELO family.</text>
</comment>
<evidence type="ECO:0000313" key="12">
    <source>
        <dbReference type="EMBL" id="KAI1726348.1"/>
    </source>
</evidence>
<evidence type="ECO:0000256" key="4">
    <source>
        <dbReference type="ARBA" id="ARBA00022679"/>
    </source>
</evidence>
<keyword evidence="3 11" id="KW-0444">Lipid biosynthesis</keyword>
<dbReference type="GO" id="GO:0034625">
    <property type="term" value="P:fatty acid elongation, monounsaturated fatty acid"/>
    <property type="evidence" value="ECO:0007669"/>
    <property type="project" value="TreeGrafter"/>
</dbReference>
<evidence type="ECO:0000256" key="2">
    <source>
        <dbReference type="ARBA" id="ARBA00005194"/>
    </source>
</evidence>
<feature type="transmembrane region" description="Helical" evidence="11">
    <location>
        <begin position="192"/>
        <end position="210"/>
    </location>
</feature>
<dbReference type="PANTHER" id="PTHR11157">
    <property type="entry name" value="FATTY ACID ACYL TRANSFERASE-RELATED"/>
    <property type="match status" value="1"/>
</dbReference>
<dbReference type="GO" id="GO:0005789">
    <property type="term" value="C:endoplasmic reticulum membrane"/>
    <property type="evidence" value="ECO:0007669"/>
    <property type="project" value="TreeGrafter"/>
</dbReference>
<dbReference type="GO" id="GO:0042761">
    <property type="term" value="P:very long-chain fatty acid biosynthetic process"/>
    <property type="evidence" value="ECO:0007669"/>
    <property type="project" value="TreeGrafter"/>
</dbReference>
<feature type="transmembrane region" description="Helical" evidence="11">
    <location>
        <begin position="152"/>
        <end position="172"/>
    </location>
</feature>
<evidence type="ECO:0000256" key="10">
    <source>
        <dbReference type="ARBA" id="ARBA00023160"/>
    </source>
</evidence>
<reference evidence="12" key="1">
    <citation type="submission" date="2022-01" db="EMBL/GenBank/DDBJ databases">
        <title>Genome Sequence Resource for Two Populations of Ditylenchus destructor, the Migratory Endoparasitic Phytonematode.</title>
        <authorList>
            <person name="Zhang H."/>
            <person name="Lin R."/>
            <person name="Xie B."/>
        </authorList>
    </citation>
    <scope>NUCLEOTIDE SEQUENCE</scope>
    <source>
        <strain evidence="12">BazhouSP</strain>
    </source>
</reference>
<evidence type="ECO:0000313" key="13">
    <source>
        <dbReference type="Proteomes" id="UP001201812"/>
    </source>
</evidence>
<dbReference type="EC" id="2.3.1.199" evidence="11"/>
<dbReference type="PANTHER" id="PTHR11157:SF29">
    <property type="entry name" value="ELONGATION OF LONG CHAIN FATTY ACIDS PROTEIN 5"/>
    <property type="match status" value="1"/>
</dbReference>
<dbReference type="GO" id="GO:0034626">
    <property type="term" value="P:fatty acid elongation, polyunsaturated fatty acid"/>
    <property type="evidence" value="ECO:0007669"/>
    <property type="project" value="TreeGrafter"/>
</dbReference>
<comment type="catalytic activity">
    <reaction evidence="11">
        <text>a very-long-chain acyl-CoA + malonyl-CoA + H(+) = a very-long-chain 3-oxoacyl-CoA + CO2 + CoA</text>
        <dbReference type="Rhea" id="RHEA:32727"/>
        <dbReference type="ChEBI" id="CHEBI:15378"/>
        <dbReference type="ChEBI" id="CHEBI:16526"/>
        <dbReference type="ChEBI" id="CHEBI:57287"/>
        <dbReference type="ChEBI" id="CHEBI:57384"/>
        <dbReference type="ChEBI" id="CHEBI:90725"/>
        <dbReference type="ChEBI" id="CHEBI:90736"/>
        <dbReference type="EC" id="2.3.1.199"/>
    </reaction>
</comment>
<feature type="transmembrane region" description="Helical" evidence="11">
    <location>
        <begin position="26"/>
        <end position="45"/>
    </location>
</feature>
<keyword evidence="10 11" id="KW-0275">Fatty acid biosynthesis</keyword>
<organism evidence="12 13">
    <name type="scientific">Ditylenchus destructor</name>
    <dbReference type="NCBI Taxonomy" id="166010"/>
    <lineage>
        <taxon>Eukaryota</taxon>
        <taxon>Metazoa</taxon>
        <taxon>Ecdysozoa</taxon>
        <taxon>Nematoda</taxon>
        <taxon>Chromadorea</taxon>
        <taxon>Rhabditida</taxon>
        <taxon>Tylenchina</taxon>
        <taxon>Tylenchomorpha</taxon>
        <taxon>Sphaerularioidea</taxon>
        <taxon>Anguinidae</taxon>
        <taxon>Anguininae</taxon>
        <taxon>Ditylenchus</taxon>
    </lineage>
</organism>
<comment type="pathway">
    <text evidence="2">Lipid metabolism; fatty acid biosynthesis.</text>
</comment>
<dbReference type="EMBL" id="JAKKPZ010000002">
    <property type="protein sequence ID" value="KAI1726348.1"/>
    <property type="molecule type" value="Genomic_DNA"/>
</dbReference>
<dbReference type="InterPro" id="IPR002076">
    <property type="entry name" value="ELO_fam"/>
</dbReference>
<evidence type="ECO:0000256" key="7">
    <source>
        <dbReference type="ARBA" id="ARBA00022989"/>
    </source>
</evidence>
<evidence type="ECO:0000256" key="11">
    <source>
        <dbReference type="RuleBase" id="RU361115"/>
    </source>
</evidence>
<evidence type="ECO:0000256" key="5">
    <source>
        <dbReference type="ARBA" id="ARBA00022692"/>
    </source>
</evidence>